<name>A0A183E5B5_9BILA</name>
<keyword evidence="2" id="KW-1185">Reference proteome</keyword>
<reference evidence="1 2" key="2">
    <citation type="submission" date="2018-11" db="EMBL/GenBank/DDBJ databases">
        <authorList>
            <consortium name="Pathogen Informatics"/>
        </authorList>
    </citation>
    <scope>NUCLEOTIDE SEQUENCE [LARGE SCALE GENOMIC DNA]</scope>
</reference>
<dbReference type="Proteomes" id="UP000271098">
    <property type="component" value="Unassembled WGS sequence"/>
</dbReference>
<dbReference type="AlphaFoldDB" id="A0A183E5B5"/>
<dbReference type="WBParaSite" id="GPUH_0001617801-mRNA-1">
    <property type="protein sequence ID" value="GPUH_0001617801-mRNA-1"/>
    <property type="gene ID" value="GPUH_0001617801"/>
</dbReference>
<gene>
    <name evidence="1" type="ORF">GPUH_LOCUS16156</name>
</gene>
<evidence type="ECO:0000313" key="2">
    <source>
        <dbReference type="Proteomes" id="UP000271098"/>
    </source>
</evidence>
<dbReference type="EMBL" id="UYRT01083364">
    <property type="protein sequence ID" value="VDN27360.1"/>
    <property type="molecule type" value="Genomic_DNA"/>
</dbReference>
<protein>
    <submittedName>
        <fullName evidence="1 3">Uncharacterized protein</fullName>
    </submittedName>
</protein>
<sequence length="176" mass="20004">MDGQAVTVAAKQPSFTSNEEVDMRSAVDEHISTREYILNITDEALCALPVAYIESFYSNLSPGEIMQLEQRLCDLRNLMSYERQHIGPLPVECENFLKSYHPQIFISTADGFRICNRRGNQNGLDIRQLILAAKNGEFDALDSNNLRQLQPFLSIIEFRVCFANNRLSNEVLSLVE</sequence>
<proteinExistence type="predicted"/>
<reference evidence="3" key="1">
    <citation type="submission" date="2016-06" db="UniProtKB">
        <authorList>
            <consortium name="WormBaseParasite"/>
        </authorList>
    </citation>
    <scope>IDENTIFICATION</scope>
</reference>
<organism evidence="3">
    <name type="scientific">Gongylonema pulchrum</name>
    <dbReference type="NCBI Taxonomy" id="637853"/>
    <lineage>
        <taxon>Eukaryota</taxon>
        <taxon>Metazoa</taxon>
        <taxon>Ecdysozoa</taxon>
        <taxon>Nematoda</taxon>
        <taxon>Chromadorea</taxon>
        <taxon>Rhabditida</taxon>
        <taxon>Spirurina</taxon>
        <taxon>Spiruromorpha</taxon>
        <taxon>Spiruroidea</taxon>
        <taxon>Gongylonematidae</taxon>
        <taxon>Gongylonema</taxon>
    </lineage>
</organism>
<evidence type="ECO:0000313" key="1">
    <source>
        <dbReference type="EMBL" id="VDN27360.1"/>
    </source>
</evidence>
<dbReference type="OrthoDB" id="5853650at2759"/>
<evidence type="ECO:0000313" key="3">
    <source>
        <dbReference type="WBParaSite" id="GPUH_0001617801-mRNA-1"/>
    </source>
</evidence>
<accession>A0A183E5B5</accession>